<dbReference type="InterPro" id="IPR011009">
    <property type="entry name" value="Kinase-like_dom_sf"/>
</dbReference>
<dbReference type="PANTHER" id="PTHR48016">
    <property type="entry name" value="MAP KINASE KINASE KINASE SSK2-RELATED-RELATED"/>
    <property type="match status" value="1"/>
</dbReference>
<organism evidence="6">
    <name type="scientific">Rhizophora mucronata</name>
    <name type="common">Asiatic mangrove</name>
    <dbReference type="NCBI Taxonomy" id="61149"/>
    <lineage>
        <taxon>Eukaryota</taxon>
        <taxon>Viridiplantae</taxon>
        <taxon>Streptophyta</taxon>
        <taxon>Embryophyta</taxon>
        <taxon>Tracheophyta</taxon>
        <taxon>Spermatophyta</taxon>
        <taxon>Magnoliopsida</taxon>
        <taxon>eudicotyledons</taxon>
        <taxon>Gunneridae</taxon>
        <taxon>Pentapetalae</taxon>
        <taxon>rosids</taxon>
        <taxon>fabids</taxon>
        <taxon>Malpighiales</taxon>
        <taxon>Rhizophoraceae</taxon>
        <taxon>Rhizophora</taxon>
    </lineage>
</organism>
<dbReference type="GO" id="GO:0016301">
    <property type="term" value="F:kinase activity"/>
    <property type="evidence" value="ECO:0007669"/>
    <property type="project" value="UniProtKB-KW"/>
</dbReference>
<name>A0A2P2KHH5_RHIMU</name>
<proteinExistence type="inferred from homology"/>
<dbReference type="Gene3D" id="1.10.510.10">
    <property type="entry name" value="Transferase(Phosphotransferase) domain 1"/>
    <property type="match status" value="1"/>
</dbReference>
<sequence>MCAICMSPPPEAPPAASRDFRDFISCCLQREPNRRWTAMRLLQHPFILKNGGGQREVTQNLHQLLPPPRPLSS</sequence>
<dbReference type="SUPFAM" id="SSF56112">
    <property type="entry name" value="Protein kinase-like (PK-like)"/>
    <property type="match status" value="1"/>
</dbReference>
<evidence type="ECO:0000313" key="6">
    <source>
        <dbReference type="EMBL" id="MBX05147.1"/>
    </source>
</evidence>
<evidence type="ECO:0000256" key="2">
    <source>
        <dbReference type="ARBA" id="ARBA00022679"/>
    </source>
</evidence>
<keyword evidence="4" id="KW-0418">Kinase</keyword>
<evidence type="ECO:0000256" key="4">
    <source>
        <dbReference type="ARBA" id="ARBA00022777"/>
    </source>
</evidence>
<dbReference type="EMBL" id="GGEC01024663">
    <property type="protein sequence ID" value="MBX05147.1"/>
    <property type="molecule type" value="Transcribed_RNA"/>
</dbReference>
<dbReference type="InterPro" id="IPR050538">
    <property type="entry name" value="MAP_kinase_kinase_kinase"/>
</dbReference>
<dbReference type="GO" id="GO:0005524">
    <property type="term" value="F:ATP binding"/>
    <property type="evidence" value="ECO:0007669"/>
    <property type="project" value="UniProtKB-KW"/>
</dbReference>
<dbReference type="AlphaFoldDB" id="A0A2P2KHH5"/>
<reference evidence="6" key="1">
    <citation type="submission" date="2018-02" db="EMBL/GenBank/DDBJ databases">
        <title>Rhizophora mucronata_Transcriptome.</title>
        <authorList>
            <person name="Meera S.P."/>
            <person name="Sreeshan A."/>
            <person name="Augustine A."/>
        </authorList>
    </citation>
    <scope>NUCLEOTIDE SEQUENCE</scope>
    <source>
        <tissue evidence="6">Leaf</tissue>
    </source>
</reference>
<accession>A0A2P2KHH5</accession>
<protein>
    <submittedName>
        <fullName evidence="6">Uncharacterized protein MANES_03G097700</fullName>
    </submittedName>
</protein>
<comment type="similarity">
    <text evidence="1">Belongs to the protein kinase superfamily. STE Ser/Thr protein kinase family. MAP kinase kinase kinase subfamily.</text>
</comment>
<evidence type="ECO:0000256" key="3">
    <source>
        <dbReference type="ARBA" id="ARBA00022741"/>
    </source>
</evidence>
<keyword evidence="5" id="KW-0067">ATP-binding</keyword>
<evidence type="ECO:0000256" key="1">
    <source>
        <dbReference type="ARBA" id="ARBA00006529"/>
    </source>
</evidence>
<dbReference type="PANTHER" id="PTHR48016:SF56">
    <property type="entry name" value="MAPKK KINASE"/>
    <property type="match status" value="1"/>
</dbReference>
<evidence type="ECO:0000256" key="5">
    <source>
        <dbReference type="ARBA" id="ARBA00022840"/>
    </source>
</evidence>
<keyword evidence="2" id="KW-0808">Transferase</keyword>
<keyword evidence="3" id="KW-0547">Nucleotide-binding</keyword>